<sequence>MAQAHVESERVAGRSWTVRLDAVGRDVAAVKVACSRPACAPRQLPSAAEGRAYANAHLTAHLRAAGGPRARAACACRAEGCQAHAETGRNAPAPQCGGAVVLAVAVDPMGRWWRAWECCARCAAAHPTARVVASAQEQAQAQGPGRQRTRGPGEAQAAAPGGAAPTVGGVGAPLFSAAGASVPGAGPAPGAGPGGPAYRATAPRPRRPRRQGKIAQRLVPHDLRPVTLRDELIELGDAFRAYQKSGEPDLAALAGLHERKALAFVAWADSTGDGSLRAEARRAEQAAATARTQHAHRTGEGLSDGVERLLSSPNHWTHARTVLAHVRDHAPVPGPEARLLTLLLTLRSARTGHGNVTGQDVTGWPLGDPARALQDLVDAGWMRLPSTVEDLLTSAPENPTGILVPSLVPAEGVAGPFGFGKLARTKLSGWAQKGVGDRKLRKKKTPAATRLLALACAAHSTADGGLGRAGRGWRRRSSRRCAAWTPGNWASSWTS</sequence>
<protein>
    <submittedName>
        <fullName evidence="2">Uncharacterized protein</fullName>
    </submittedName>
</protein>
<organism evidence="2 3">
    <name type="scientific">Streptomyces cremeus</name>
    <dbReference type="NCBI Taxonomy" id="66881"/>
    <lineage>
        <taxon>Bacteria</taxon>
        <taxon>Bacillati</taxon>
        <taxon>Actinomycetota</taxon>
        <taxon>Actinomycetes</taxon>
        <taxon>Kitasatosporales</taxon>
        <taxon>Streptomycetaceae</taxon>
        <taxon>Streptomyces</taxon>
    </lineage>
</organism>
<dbReference type="RefSeq" id="WP_345227451.1">
    <property type="nucleotide sequence ID" value="NZ_BAAAXE010000014.1"/>
</dbReference>
<proteinExistence type="predicted"/>
<reference evidence="2 3" key="1">
    <citation type="submission" date="2024-09" db="EMBL/GenBank/DDBJ databases">
        <authorList>
            <person name="Sun Q."/>
            <person name="Mori K."/>
        </authorList>
    </citation>
    <scope>NUCLEOTIDE SEQUENCE [LARGE SCALE GENOMIC DNA]</scope>
    <source>
        <strain evidence="2 3">JCM 4362</strain>
    </source>
</reference>
<dbReference type="Proteomes" id="UP001589718">
    <property type="component" value="Unassembled WGS sequence"/>
</dbReference>
<evidence type="ECO:0000313" key="2">
    <source>
        <dbReference type="EMBL" id="MFB9520199.1"/>
    </source>
</evidence>
<accession>A0ABV5PAQ7</accession>
<keyword evidence="3" id="KW-1185">Reference proteome</keyword>
<dbReference type="EMBL" id="JBHMCR010000005">
    <property type="protein sequence ID" value="MFB9520199.1"/>
    <property type="molecule type" value="Genomic_DNA"/>
</dbReference>
<evidence type="ECO:0000256" key="1">
    <source>
        <dbReference type="SAM" id="MobiDB-lite"/>
    </source>
</evidence>
<gene>
    <name evidence="2" type="ORF">ACFFTU_09600</name>
</gene>
<evidence type="ECO:0000313" key="3">
    <source>
        <dbReference type="Proteomes" id="UP001589718"/>
    </source>
</evidence>
<feature type="region of interest" description="Disordered" evidence="1">
    <location>
        <begin position="135"/>
        <end position="164"/>
    </location>
</feature>
<name>A0ABV5PAQ7_STRCM</name>
<feature type="region of interest" description="Disordered" evidence="1">
    <location>
        <begin position="185"/>
        <end position="215"/>
    </location>
</feature>
<comment type="caution">
    <text evidence="2">The sequence shown here is derived from an EMBL/GenBank/DDBJ whole genome shotgun (WGS) entry which is preliminary data.</text>
</comment>